<comment type="caution">
    <text evidence="1">The sequence shown here is derived from an EMBL/GenBank/DDBJ whole genome shotgun (WGS) entry which is preliminary data.</text>
</comment>
<dbReference type="Proteomes" id="UP001589575">
    <property type="component" value="Unassembled WGS sequence"/>
</dbReference>
<organism evidence="1 2">
    <name type="scientific">Citricoccus parietis</name>
    <dbReference type="NCBI Taxonomy" id="592307"/>
    <lineage>
        <taxon>Bacteria</taxon>
        <taxon>Bacillati</taxon>
        <taxon>Actinomycetota</taxon>
        <taxon>Actinomycetes</taxon>
        <taxon>Micrococcales</taxon>
        <taxon>Micrococcaceae</taxon>
        <taxon>Citricoccus</taxon>
    </lineage>
</organism>
<dbReference type="EMBL" id="JBHMFI010000002">
    <property type="protein sequence ID" value="MFB9074454.1"/>
    <property type="molecule type" value="Genomic_DNA"/>
</dbReference>
<evidence type="ECO:0000313" key="1">
    <source>
        <dbReference type="EMBL" id="MFB9074454.1"/>
    </source>
</evidence>
<name>A0ABV5G6C3_9MICC</name>
<protein>
    <submittedName>
        <fullName evidence="1">Uncharacterized protein</fullName>
    </submittedName>
</protein>
<sequence>MPSLVIGTRGFVDRIDQGGLVKRRFPGWREHDADRGCLGLADDELSALLAIADLQSDFVDVFVGGIVDAEIGEG</sequence>
<gene>
    <name evidence="1" type="ORF">ACFFX0_25985</name>
</gene>
<keyword evidence="2" id="KW-1185">Reference proteome</keyword>
<reference evidence="1 2" key="1">
    <citation type="submission" date="2024-09" db="EMBL/GenBank/DDBJ databases">
        <authorList>
            <person name="Sun Q."/>
            <person name="Mori K."/>
        </authorList>
    </citation>
    <scope>NUCLEOTIDE SEQUENCE [LARGE SCALE GENOMIC DNA]</scope>
    <source>
        <strain evidence="1 2">CCM 7609</strain>
    </source>
</reference>
<evidence type="ECO:0000313" key="2">
    <source>
        <dbReference type="Proteomes" id="UP001589575"/>
    </source>
</evidence>
<accession>A0ABV5G6C3</accession>
<proteinExistence type="predicted"/>